<evidence type="ECO:0000256" key="2">
    <source>
        <dbReference type="ARBA" id="ARBA00022448"/>
    </source>
</evidence>
<keyword evidence="11" id="KW-0472">Membrane</keyword>
<dbReference type="AlphaFoldDB" id="A0A914ZC26"/>
<dbReference type="NCBIfam" id="TIGR01783">
    <property type="entry name" value="TonB-siderophor"/>
    <property type="match status" value="1"/>
</dbReference>
<keyword evidence="15" id="KW-1185">Reference proteome</keyword>
<evidence type="ECO:0000259" key="13">
    <source>
        <dbReference type="PROSITE" id="PS50893"/>
    </source>
</evidence>
<dbReference type="GO" id="GO:0015891">
    <property type="term" value="P:siderophore transport"/>
    <property type="evidence" value="ECO:0007669"/>
    <property type="project" value="InterPro"/>
</dbReference>
<dbReference type="Gene3D" id="2.40.170.20">
    <property type="entry name" value="TonB-dependent receptor, beta-barrel domain"/>
    <property type="match status" value="1"/>
</dbReference>
<proteinExistence type="predicted"/>
<evidence type="ECO:0000256" key="11">
    <source>
        <dbReference type="ARBA" id="ARBA00023136"/>
    </source>
</evidence>
<dbReference type="PRINTS" id="PR01715">
    <property type="entry name" value="FERRIBNDNGPP"/>
</dbReference>
<evidence type="ECO:0000256" key="5">
    <source>
        <dbReference type="ARBA" id="ARBA00022729"/>
    </source>
</evidence>
<dbReference type="Pfam" id="PF00005">
    <property type="entry name" value="ABC_tran"/>
    <property type="match status" value="1"/>
</dbReference>
<dbReference type="CDD" id="cd01347">
    <property type="entry name" value="ligand_gated_channel"/>
    <property type="match status" value="1"/>
</dbReference>
<dbReference type="InterPro" id="IPR003593">
    <property type="entry name" value="AAA+_ATPase"/>
</dbReference>
<keyword evidence="8" id="KW-0408">Iron</keyword>
<dbReference type="GO" id="GO:0038023">
    <property type="term" value="F:signaling receptor activity"/>
    <property type="evidence" value="ECO:0007669"/>
    <property type="project" value="InterPro"/>
</dbReference>
<keyword evidence="10" id="KW-0798">TonB box</keyword>
<dbReference type="PROSITE" id="PS52016">
    <property type="entry name" value="TONB_DEPENDENT_REC_3"/>
    <property type="match status" value="1"/>
</dbReference>
<evidence type="ECO:0000259" key="14">
    <source>
        <dbReference type="PROSITE" id="PS50983"/>
    </source>
</evidence>
<dbReference type="PROSITE" id="PS50893">
    <property type="entry name" value="ABC_TRANSPORTER_2"/>
    <property type="match status" value="1"/>
</dbReference>
<dbReference type="GO" id="GO:0016887">
    <property type="term" value="F:ATP hydrolysis activity"/>
    <property type="evidence" value="ECO:0007669"/>
    <property type="project" value="InterPro"/>
</dbReference>
<dbReference type="FunFam" id="3.40.50.300:FF:000134">
    <property type="entry name" value="Iron-enterobactin ABC transporter ATP-binding protein"/>
    <property type="match status" value="1"/>
</dbReference>
<evidence type="ECO:0000256" key="4">
    <source>
        <dbReference type="ARBA" id="ARBA00022692"/>
    </source>
</evidence>
<comment type="subcellular location">
    <subcellularLocation>
        <location evidence="1">Cell outer membrane</location>
        <topology evidence="1">Multi-pass membrane protein</topology>
    </subcellularLocation>
</comment>
<sequence>MVGYSFDHEFNDTFTVRQNLRFAENKTSQNSVYGYGVCSDPANAYSKQCAALAPADKGHYLARKYVVDDEKLQNFSVDTQLQSKFATGDIDHTLLTGVDFMRMRNDINAWFGYDDSVPLLNLYNPVNTDFDFNAKDPANSGPYRILNKQKQTGVYVQDQAQWDKVLVTLGGRYDWADQESLNRVAGTTDKRDDKQFTWRGGVNYLFDNGVTPYFSYSESFEPSSQVGKDGNIFVPSKGKQYEVGVKYVPEDRPIVVTGAVYNLTKTNNLMADPEGSFFSVEGGEIRARGVEIEAKAALSASVNVVGSYTYTDAEYTTDTTYKGNTPAQVPKHMASLWADYTFFDGPLSGLTLGTGGRYTGSSYGDPANSFKVGSYTVVDALVRYDLARVGMAGSNVALHVNNLFDREYVASCFNTYGCFWGAERQVVNRNLPFLISLLGHGFPCPFHKLAVMQEYTNHSDTTFALRNISFRVPGRTLLHPLSLTFPAGKVTGLIGHNGSGKSTLLKMLGRHQPPSEGEILLDAQPLESWSSKAFARKVAYLPQQLPPAEGMTVRELVAIGRYPWHGALGRFGAADREKVEEAISLVGLKPLAHRLVDSLSGGERQRAWIAMLVAQDSRCLLLDEPTSALDIAHQVDVLALVHRLSQERGLTVIAVLHDINMAARYCDYLVALRGGEMIAQGTPAEIMRGETLEMILWHPDGYFAASGGCCTCEFCLLMSGLPLISRRRLLTAMALSPLLWQMNTAHAAAIDPNRIVALEWLPVELLLALGIVPYGVADTINYRLWVSEPPLPDSVIDVGLRTEPNLELLTEMKPSFMRWQTAAGDGA</sequence>
<dbReference type="InterPro" id="IPR000531">
    <property type="entry name" value="Beta-barrel_TonB"/>
</dbReference>
<keyword evidence="7" id="KW-0067">ATP-binding</keyword>
<keyword evidence="4" id="KW-0812">Transmembrane</keyword>
<evidence type="ECO:0000256" key="12">
    <source>
        <dbReference type="ARBA" id="ARBA00023237"/>
    </source>
</evidence>
<evidence type="ECO:0000313" key="15">
    <source>
        <dbReference type="Proteomes" id="UP000887577"/>
    </source>
</evidence>
<dbReference type="InterPro" id="IPR039426">
    <property type="entry name" value="TonB-dep_rcpt-like"/>
</dbReference>
<dbReference type="SUPFAM" id="SSF52540">
    <property type="entry name" value="P-loop containing nucleoside triphosphate hydrolases"/>
    <property type="match status" value="1"/>
</dbReference>
<dbReference type="PANTHER" id="PTHR32552">
    <property type="entry name" value="FERRICHROME IRON RECEPTOR-RELATED"/>
    <property type="match status" value="1"/>
</dbReference>
<dbReference type="CDD" id="cd03214">
    <property type="entry name" value="ABC_Iron-Siderophores_B12_Hemin"/>
    <property type="match status" value="1"/>
</dbReference>
<accession>A0A914ZC26</accession>
<dbReference type="InterPro" id="IPR027417">
    <property type="entry name" value="P-loop_NTPase"/>
</dbReference>
<keyword evidence="2" id="KW-0813">Transport</keyword>
<dbReference type="GO" id="GO:0015344">
    <property type="term" value="F:siderophore uptake transmembrane transporter activity"/>
    <property type="evidence" value="ECO:0007669"/>
    <property type="project" value="TreeGrafter"/>
</dbReference>
<evidence type="ECO:0000256" key="8">
    <source>
        <dbReference type="ARBA" id="ARBA00023004"/>
    </source>
</evidence>
<feature type="domain" description="Fe/B12 periplasmic-binding" evidence="14">
    <location>
        <begin position="754"/>
        <end position="827"/>
    </location>
</feature>
<keyword evidence="6" id="KW-0547">Nucleotide-binding</keyword>
<evidence type="ECO:0000313" key="16">
    <source>
        <dbReference type="WBParaSite" id="PSU_v2.g9473.t1"/>
    </source>
</evidence>
<reference evidence="16" key="1">
    <citation type="submission" date="2022-11" db="UniProtKB">
        <authorList>
            <consortium name="WormBaseParasite"/>
        </authorList>
    </citation>
    <scope>IDENTIFICATION</scope>
</reference>
<dbReference type="GO" id="GO:0005524">
    <property type="term" value="F:ATP binding"/>
    <property type="evidence" value="ECO:0007669"/>
    <property type="project" value="UniProtKB-KW"/>
</dbReference>
<dbReference type="InterPro" id="IPR036942">
    <property type="entry name" value="Beta-barrel_TonB_sf"/>
</dbReference>
<keyword evidence="9" id="KW-0406">Ion transport</keyword>
<dbReference type="Pfam" id="PF00593">
    <property type="entry name" value="TonB_dep_Rec_b-barrel"/>
    <property type="match status" value="1"/>
</dbReference>
<dbReference type="Proteomes" id="UP000887577">
    <property type="component" value="Unplaced"/>
</dbReference>
<feature type="domain" description="ABC transporter" evidence="13">
    <location>
        <begin position="463"/>
        <end position="699"/>
    </location>
</feature>
<dbReference type="Gene3D" id="3.40.50.300">
    <property type="entry name" value="P-loop containing nucleotide triphosphate hydrolases"/>
    <property type="match status" value="1"/>
</dbReference>
<protein>
    <submittedName>
        <fullName evidence="16">Uncharacterized protein</fullName>
    </submittedName>
</protein>
<dbReference type="PROSITE" id="PS00211">
    <property type="entry name" value="ABC_TRANSPORTER_1"/>
    <property type="match status" value="1"/>
</dbReference>
<dbReference type="InterPro" id="IPR003439">
    <property type="entry name" value="ABC_transporter-like_ATP-bd"/>
</dbReference>
<organism evidence="15 16">
    <name type="scientific">Panagrolaimus superbus</name>
    <dbReference type="NCBI Taxonomy" id="310955"/>
    <lineage>
        <taxon>Eukaryota</taxon>
        <taxon>Metazoa</taxon>
        <taxon>Ecdysozoa</taxon>
        <taxon>Nematoda</taxon>
        <taxon>Chromadorea</taxon>
        <taxon>Rhabditida</taxon>
        <taxon>Tylenchina</taxon>
        <taxon>Panagrolaimomorpha</taxon>
        <taxon>Panagrolaimoidea</taxon>
        <taxon>Panagrolaimidae</taxon>
        <taxon>Panagrolaimus</taxon>
    </lineage>
</organism>
<dbReference type="InterPro" id="IPR010105">
    <property type="entry name" value="TonB_sidphr_rcpt"/>
</dbReference>
<dbReference type="Gene3D" id="3.40.50.1980">
    <property type="entry name" value="Nitrogenase molybdenum iron protein domain"/>
    <property type="match status" value="1"/>
</dbReference>
<evidence type="ECO:0000256" key="3">
    <source>
        <dbReference type="ARBA" id="ARBA00022496"/>
    </source>
</evidence>
<dbReference type="InterPro" id="IPR017871">
    <property type="entry name" value="ABC_transporter-like_CS"/>
</dbReference>
<keyword evidence="5" id="KW-0732">Signal</keyword>
<evidence type="ECO:0000256" key="9">
    <source>
        <dbReference type="ARBA" id="ARBA00023065"/>
    </source>
</evidence>
<dbReference type="InterPro" id="IPR002491">
    <property type="entry name" value="ABC_transptr_periplasmic_BD"/>
</dbReference>
<evidence type="ECO:0000256" key="10">
    <source>
        <dbReference type="ARBA" id="ARBA00023077"/>
    </source>
</evidence>
<keyword evidence="3" id="KW-0410">Iron transport</keyword>
<dbReference type="SUPFAM" id="SSF56935">
    <property type="entry name" value="Porins"/>
    <property type="match status" value="1"/>
</dbReference>
<dbReference type="SMART" id="SM00382">
    <property type="entry name" value="AAA"/>
    <property type="match status" value="1"/>
</dbReference>
<evidence type="ECO:0000256" key="7">
    <source>
        <dbReference type="ARBA" id="ARBA00022840"/>
    </source>
</evidence>
<dbReference type="PROSITE" id="PS50983">
    <property type="entry name" value="FE_B12_PBP"/>
    <property type="match status" value="1"/>
</dbReference>
<name>A0A914ZC26_9BILA</name>
<dbReference type="SUPFAM" id="SSF53807">
    <property type="entry name" value="Helical backbone' metal receptor"/>
    <property type="match status" value="1"/>
</dbReference>
<dbReference type="NCBIfam" id="NF007863">
    <property type="entry name" value="PRK10575.1"/>
    <property type="match status" value="1"/>
</dbReference>
<keyword evidence="12" id="KW-0998">Cell outer membrane</keyword>
<evidence type="ECO:0000256" key="6">
    <source>
        <dbReference type="ARBA" id="ARBA00022741"/>
    </source>
</evidence>
<dbReference type="PANTHER" id="PTHR32552:SF68">
    <property type="entry name" value="FERRICHROME OUTER MEMBRANE TRANSPORTER_PHAGE RECEPTOR"/>
    <property type="match status" value="1"/>
</dbReference>
<dbReference type="WBParaSite" id="PSU_v2.g9473.t1">
    <property type="protein sequence ID" value="PSU_v2.g9473.t1"/>
    <property type="gene ID" value="PSU_v2.g9473"/>
</dbReference>
<evidence type="ECO:0000256" key="1">
    <source>
        <dbReference type="ARBA" id="ARBA00004571"/>
    </source>
</evidence>